<dbReference type="PANTHER" id="PTHR43692:SF1">
    <property type="entry name" value="UDP-N-ACETYLMURAMOYLALANINE--D-GLUTAMATE LIGASE"/>
    <property type="match status" value="1"/>
</dbReference>
<gene>
    <name evidence="7" type="ORF">N5910_04615</name>
</gene>
<dbReference type="PROSITE" id="PS01011">
    <property type="entry name" value="FOLYLPOLYGLU_SYNT_1"/>
    <property type="match status" value="1"/>
</dbReference>
<reference evidence="7" key="1">
    <citation type="submission" date="2022-09" db="EMBL/GenBank/DDBJ databases">
        <title>Characterization of three MwoI isoschizomers from sequenced genome and metagenomes.</title>
        <authorList>
            <person name="Fomenkov A."/>
            <person name="Xu S.Y."/>
            <person name="Roberts R.J."/>
        </authorList>
    </citation>
    <scope>NUCLEOTIDE SEQUENCE</scope>
    <source>
        <strain evidence="7">DSM 2970</strain>
    </source>
</reference>
<keyword evidence="5" id="KW-0131">Cell cycle</keyword>
<dbReference type="InterPro" id="IPR036565">
    <property type="entry name" value="Mur-like_cat_sf"/>
</dbReference>
<dbReference type="EMBL" id="CP104550">
    <property type="protein sequence ID" value="UXH30844.1"/>
    <property type="molecule type" value="Genomic_DNA"/>
</dbReference>
<dbReference type="AlphaFoldDB" id="A0A9E7UFK3"/>
<evidence type="ECO:0000313" key="7">
    <source>
        <dbReference type="EMBL" id="UXH30844.1"/>
    </source>
</evidence>
<keyword evidence="4" id="KW-0067">ATP-binding</keyword>
<feature type="domain" description="Mur ligase central" evidence="6">
    <location>
        <begin position="95"/>
        <end position="215"/>
    </location>
</feature>
<organism evidence="7">
    <name type="scientific">Methanothermobacter wolfeii</name>
    <name type="common">Methanobacterium wolfei</name>
    <dbReference type="NCBI Taxonomy" id="145261"/>
    <lineage>
        <taxon>Archaea</taxon>
        <taxon>Methanobacteriati</taxon>
        <taxon>Methanobacteriota</taxon>
        <taxon>Methanomada group</taxon>
        <taxon>Methanobacteria</taxon>
        <taxon>Methanobacteriales</taxon>
        <taxon>Methanobacteriaceae</taxon>
        <taxon>Methanothermobacter</taxon>
    </lineage>
</organism>
<dbReference type="RefSeq" id="WP_074358938.1">
    <property type="nucleotide sequence ID" value="NZ_CP104550.1"/>
</dbReference>
<proteinExistence type="predicted"/>
<dbReference type="Proteomes" id="UP001065373">
    <property type="component" value="Chromosome"/>
</dbReference>
<dbReference type="GeneID" id="58978544"/>
<sequence>MKVAVLGLGVEGLRAAESLKRRGHSVYASDIREDVNADLEGVDVDLGFHDMERIESADAVALSPSMMGTEIAERFNKKLLCKVLDDHRRIPTVLVTGTNGKTTTASMIAHVLRESGRRVLLGGNAGGGFQGYTEIFLRASEEKFDYIVVEVCDMTLEFASRCFNPSLVVLTNIGQDHMDFHDSLENYRRSVQKFLSGMNVIISADEPHLEELTADASWVREYRDYTGELLLEGRFNRKNAGAALEALRFLGVPEDALRKYLANFKPVKGRVRSFTINGSKVTIGKTDNPHALRAVLSEGPFDVMFIGTPRRSETWRFRILDEVLSSPPEVLVLFPGLEDTVDEAMEYLGDPGSMRVLRVDDAGRIPEMILEFSGKYRRILVGGNGQERITAIQEELEGLMDHDLPSSDC</sequence>
<dbReference type="KEGG" id="mwo:MWSIV6_0897"/>
<keyword evidence="3" id="KW-0547">Nucleotide-binding</keyword>
<dbReference type="GO" id="GO:0005524">
    <property type="term" value="F:ATP binding"/>
    <property type="evidence" value="ECO:0007669"/>
    <property type="project" value="UniProtKB-KW"/>
</dbReference>
<keyword evidence="2" id="KW-0132">Cell division</keyword>
<dbReference type="PANTHER" id="PTHR43692">
    <property type="entry name" value="UDP-N-ACETYLMURAMOYLALANINE--D-GLUTAMATE LIGASE"/>
    <property type="match status" value="1"/>
</dbReference>
<keyword evidence="1 7" id="KW-0436">Ligase</keyword>
<dbReference type="Pfam" id="PF08245">
    <property type="entry name" value="Mur_ligase_M"/>
    <property type="match status" value="1"/>
</dbReference>
<evidence type="ECO:0000256" key="3">
    <source>
        <dbReference type="ARBA" id="ARBA00022741"/>
    </source>
</evidence>
<evidence type="ECO:0000256" key="5">
    <source>
        <dbReference type="ARBA" id="ARBA00023306"/>
    </source>
</evidence>
<accession>A0A9E7UFK3</accession>
<dbReference type="GO" id="GO:0051301">
    <property type="term" value="P:cell division"/>
    <property type="evidence" value="ECO:0007669"/>
    <property type="project" value="UniProtKB-KW"/>
</dbReference>
<dbReference type="GO" id="GO:0005737">
    <property type="term" value="C:cytoplasm"/>
    <property type="evidence" value="ECO:0007669"/>
    <property type="project" value="InterPro"/>
</dbReference>
<dbReference type="GO" id="GO:0008360">
    <property type="term" value="P:regulation of cell shape"/>
    <property type="evidence" value="ECO:0007669"/>
    <property type="project" value="InterPro"/>
</dbReference>
<dbReference type="GeneID" id="75106509"/>
<evidence type="ECO:0000256" key="2">
    <source>
        <dbReference type="ARBA" id="ARBA00022618"/>
    </source>
</evidence>
<dbReference type="Gene3D" id="3.40.1190.10">
    <property type="entry name" value="Mur-like, catalytic domain"/>
    <property type="match status" value="1"/>
</dbReference>
<dbReference type="SUPFAM" id="SSF53623">
    <property type="entry name" value="MurD-like peptide ligases, catalytic domain"/>
    <property type="match status" value="1"/>
</dbReference>
<evidence type="ECO:0000256" key="1">
    <source>
        <dbReference type="ARBA" id="ARBA00022598"/>
    </source>
</evidence>
<dbReference type="GO" id="GO:0004326">
    <property type="term" value="F:tetrahydrofolylpolyglutamate synthase activity"/>
    <property type="evidence" value="ECO:0007669"/>
    <property type="project" value="InterPro"/>
</dbReference>
<dbReference type="InterPro" id="IPR018109">
    <property type="entry name" value="Folylpolyglutamate_synth_CS"/>
</dbReference>
<dbReference type="SUPFAM" id="SSF51984">
    <property type="entry name" value="MurCD N-terminal domain"/>
    <property type="match status" value="1"/>
</dbReference>
<dbReference type="Gene3D" id="3.40.50.720">
    <property type="entry name" value="NAD(P)-binding Rossmann-like Domain"/>
    <property type="match status" value="1"/>
</dbReference>
<dbReference type="InterPro" id="IPR005762">
    <property type="entry name" value="MurD"/>
</dbReference>
<protein>
    <submittedName>
        <fullName evidence="7">Mur ligase family protein</fullName>
    </submittedName>
</protein>
<name>A0A9E7UFK3_METWO</name>
<dbReference type="GO" id="GO:0008764">
    <property type="term" value="F:UDP-N-acetylmuramoylalanine-D-glutamate ligase activity"/>
    <property type="evidence" value="ECO:0007669"/>
    <property type="project" value="InterPro"/>
</dbReference>
<evidence type="ECO:0000259" key="6">
    <source>
        <dbReference type="Pfam" id="PF08245"/>
    </source>
</evidence>
<dbReference type="InterPro" id="IPR013221">
    <property type="entry name" value="Mur_ligase_cen"/>
</dbReference>
<evidence type="ECO:0000256" key="4">
    <source>
        <dbReference type="ARBA" id="ARBA00022840"/>
    </source>
</evidence>